<dbReference type="Gene3D" id="1.10.10.10">
    <property type="entry name" value="Winged helix-like DNA-binding domain superfamily/Winged helix DNA-binding domain"/>
    <property type="match status" value="1"/>
</dbReference>
<protein>
    <submittedName>
        <fullName evidence="5">Transcriptional regulator, ArsR family</fullName>
    </submittedName>
</protein>
<dbReference type="GO" id="GO:0003700">
    <property type="term" value="F:DNA-binding transcription factor activity"/>
    <property type="evidence" value="ECO:0007669"/>
    <property type="project" value="InterPro"/>
</dbReference>
<dbReference type="Pfam" id="PF01022">
    <property type="entry name" value="HTH_5"/>
    <property type="match status" value="1"/>
</dbReference>
<dbReference type="NCBIfam" id="NF033788">
    <property type="entry name" value="HTH_metalloreg"/>
    <property type="match status" value="1"/>
</dbReference>
<keyword evidence="2" id="KW-0238">DNA-binding</keyword>
<evidence type="ECO:0000259" key="4">
    <source>
        <dbReference type="PROSITE" id="PS50987"/>
    </source>
</evidence>
<keyword evidence="1" id="KW-0805">Transcription regulation</keyword>
<dbReference type="InterPro" id="IPR051081">
    <property type="entry name" value="HTH_MetalResp_TranReg"/>
</dbReference>
<keyword evidence="6" id="KW-1185">Reference proteome</keyword>
<dbReference type="InterPro" id="IPR036388">
    <property type="entry name" value="WH-like_DNA-bd_sf"/>
</dbReference>
<proteinExistence type="predicted"/>
<accession>A0A1H8ULD0</accession>
<sequence>MVMYMKHVDVLKALADENRLAILCFLQSGQKCVCEVEQVLAISQSATSKHLARLRLAGLIEAEKKAQWVHYRISPSLFVEYPFVKELLAEVSPNYAFDMSNLKKMNCDQ</sequence>
<dbReference type="PRINTS" id="PR00778">
    <property type="entry name" value="HTHARSR"/>
</dbReference>
<dbReference type="STRING" id="112903.SAMN04490178_10916"/>
<reference evidence="5 6" key="1">
    <citation type="submission" date="2016-10" db="EMBL/GenBank/DDBJ databases">
        <authorList>
            <person name="de Groot N.N."/>
        </authorList>
    </citation>
    <scope>NUCLEOTIDE SEQUENCE [LARGE SCALE GENOMIC DNA]</scope>
    <source>
        <strain evidence="5 6">DSM 13305</strain>
    </source>
</reference>
<dbReference type="GO" id="GO:0003677">
    <property type="term" value="F:DNA binding"/>
    <property type="evidence" value="ECO:0007669"/>
    <property type="project" value="UniProtKB-KW"/>
</dbReference>
<gene>
    <name evidence="5" type="ORF">SAMN04490178_10916</name>
</gene>
<dbReference type="CDD" id="cd00090">
    <property type="entry name" value="HTH_ARSR"/>
    <property type="match status" value="1"/>
</dbReference>
<evidence type="ECO:0000256" key="2">
    <source>
        <dbReference type="ARBA" id="ARBA00023125"/>
    </source>
</evidence>
<evidence type="ECO:0000313" key="5">
    <source>
        <dbReference type="EMBL" id="SEP03684.1"/>
    </source>
</evidence>
<evidence type="ECO:0000256" key="3">
    <source>
        <dbReference type="ARBA" id="ARBA00023163"/>
    </source>
</evidence>
<dbReference type="InterPro" id="IPR036390">
    <property type="entry name" value="WH_DNA-bd_sf"/>
</dbReference>
<dbReference type="AlphaFoldDB" id="A0A1H8ULD0"/>
<dbReference type="InterPro" id="IPR001845">
    <property type="entry name" value="HTH_ArsR_DNA-bd_dom"/>
</dbReference>
<evidence type="ECO:0000256" key="1">
    <source>
        <dbReference type="ARBA" id="ARBA00023015"/>
    </source>
</evidence>
<feature type="domain" description="HTH arsR-type" evidence="4">
    <location>
        <begin position="1"/>
        <end position="99"/>
    </location>
</feature>
<dbReference type="SUPFAM" id="SSF46785">
    <property type="entry name" value="Winged helix' DNA-binding domain"/>
    <property type="match status" value="1"/>
</dbReference>
<dbReference type="InterPro" id="IPR011991">
    <property type="entry name" value="ArsR-like_HTH"/>
</dbReference>
<dbReference type="EMBL" id="FODY01000009">
    <property type="protein sequence ID" value="SEP03684.1"/>
    <property type="molecule type" value="Genomic_DNA"/>
</dbReference>
<organism evidence="5 6">
    <name type="scientific">Propionispora vibrioides</name>
    <dbReference type="NCBI Taxonomy" id="112903"/>
    <lineage>
        <taxon>Bacteria</taxon>
        <taxon>Bacillati</taxon>
        <taxon>Bacillota</taxon>
        <taxon>Negativicutes</taxon>
        <taxon>Selenomonadales</taxon>
        <taxon>Sporomusaceae</taxon>
        <taxon>Propionispora</taxon>
    </lineage>
</organism>
<dbReference type="PROSITE" id="PS50987">
    <property type="entry name" value="HTH_ARSR_2"/>
    <property type="match status" value="1"/>
</dbReference>
<evidence type="ECO:0000313" key="6">
    <source>
        <dbReference type="Proteomes" id="UP000198847"/>
    </source>
</evidence>
<name>A0A1H8ULD0_9FIRM</name>
<dbReference type="PANTHER" id="PTHR33154:SF18">
    <property type="entry name" value="ARSENICAL RESISTANCE OPERON REPRESSOR"/>
    <property type="match status" value="1"/>
</dbReference>
<dbReference type="Proteomes" id="UP000198847">
    <property type="component" value="Unassembled WGS sequence"/>
</dbReference>
<keyword evidence="3" id="KW-0804">Transcription</keyword>
<dbReference type="SMART" id="SM00418">
    <property type="entry name" value="HTH_ARSR"/>
    <property type="match status" value="1"/>
</dbReference>
<dbReference type="PANTHER" id="PTHR33154">
    <property type="entry name" value="TRANSCRIPTIONAL REGULATOR, ARSR FAMILY"/>
    <property type="match status" value="1"/>
</dbReference>